<feature type="coiled-coil region" evidence="1">
    <location>
        <begin position="67"/>
        <end position="105"/>
    </location>
</feature>
<evidence type="ECO:0000313" key="3">
    <source>
        <dbReference type="Proteomes" id="UP000324358"/>
    </source>
</evidence>
<evidence type="ECO:0000313" key="2">
    <source>
        <dbReference type="EMBL" id="TYB72408.1"/>
    </source>
</evidence>
<dbReference type="AlphaFoldDB" id="A0A5D0QVF0"/>
<dbReference type="Proteomes" id="UP000324358">
    <property type="component" value="Unassembled WGS sequence"/>
</dbReference>
<dbReference type="EMBL" id="VSKL01000004">
    <property type="protein sequence ID" value="TYB72408.1"/>
    <property type="molecule type" value="Genomic_DNA"/>
</dbReference>
<keyword evidence="3" id="KW-1185">Reference proteome</keyword>
<dbReference type="OrthoDB" id="747621at2"/>
<dbReference type="RefSeq" id="WP_148367463.1">
    <property type="nucleotide sequence ID" value="NZ_VSKL01000004.1"/>
</dbReference>
<gene>
    <name evidence="2" type="ORF">ES675_11640</name>
</gene>
<accession>A0A5D0QVF0</accession>
<feature type="coiled-coil region" evidence="1">
    <location>
        <begin position="353"/>
        <end position="380"/>
    </location>
</feature>
<comment type="caution">
    <text evidence="2">The sequence shown here is derived from an EMBL/GenBank/DDBJ whole genome shotgun (WGS) entry which is preliminary data.</text>
</comment>
<reference evidence="2 3" key="1">
    <citation type="submission" date="2019-08" db="EMBL/GenBank/DDBJ databases">
        <title>Genomes of Antarctic Bizionia species.</title>
        <authorList>
            <person name="Bowman J.P."/>
        </authorList>
    </citation>
    <scope>NUCLEOTIDE SEQUENCE [LARGE SCALE GENOMIC DNA]</scope>
    <source>
        <strain evidence="2 3">APA-1</strain>
    </source>
</reference>
<organism evidence="2 3">
    <name type="scientific">Bizionia algoritergicola</name>
    <dbReference type="NCBI Taxonomy" id="291187"/>
    <lineage>
        <taxon>Bacteria</taxon>
        <taxon>Pseudomonadati</taxon>
        <taxon>Bacteroidota</taxon>
        <taxon>Flavobacteriia</taxon>
        <taxon>Flavobacteriales</taxon>
        <taxon>Flavobacteriaceae</taxon>
        <taxon>Bizionia</taxon>
    </lineage>
</organism>
<protein>
    <submittedName>
        <fullName evidence="2">Uncharacterized protein</fullName>
    </submittedName>
</protein>
<evidence type="ECO:0000256" key="1">
    <source>
        <dbReference type="SAM" id="Coils"/>
    </source>
</evidence>
<sequence>MKKYYLIVCLFFVSIQMILAQGITGEKVEFNVSQLPEVSIPADQQFYAVTVNSPYNVTTEDVIAQSKTDFQNELEAYDQKVIDSEAEYKTKLEQHETDITLAKEKFELESKEFSELTLLERLALTDQGKKPTLVLPNRPTYYKPAEPIYRDPDLNDYVIVDNIILASKIVINGLERGQNILNVQVEIDKVNFQDNAGQSFANQPTKIVVTLNGEENFKTDLFTEFEMISNYPTNNINKNREEKKYLEKVMRKINQLLNERYGYINQRKSMYLEVVKNRKNTYDELEKAHIYVLTNLKKIQEDPNSRMTISAMENMQKGIDIWNNVLTLVDYKDSKADYNAKIAQYVYFNLIKLHVALNRKVEAEQYLNDLQENLVNIKLSYDDEKTLERLEQEIYNN</sequence>
<name>A0A5D0QVF0_9FLAO</name>
<keyword evidence="1" id="KW-0175">Coiled coil</keyword>
<proteinExistence type="predicted"/>